<dbReference type="STRING" id="121224.E0W0B2"/>
<evidence type="ECO:0000256" key="17">
    <source>
        <dbReference type="ARBA" id="ARBA00049360"/>
    </source>
</evidence>
<keyword evidence="12" id="KW-0460">Magnesium</keyword>
<dbReference type="SUPFAM" id="SSF52540">
    <property type="entry name" value="P-loop containing nucleoside triphosphate hydrolases"/>
    <property type="match status" value="1"/>
</dbReference>
<reference evidence="21" key="2">
    <citation type="submission" date="2007-04" db="EMBL/GenBank/DDBJ databases">
        <title>The genome of the human body louse.</title>
        <authorList>
            <consortium name="The Human Body Louse Genome Consortium"/>
            <person name="Kirkness E."/>
            <person name="Walenz B."/>
            <person name="Hass B."/>
            <person name="Bruggner R."/>
            <person name="Strausberg R."/>
        </authorList>
    </citation>
    <scope>NUCLEOTIDE SEQUENCE</scope>
    <source>
        <strain evidence="21">USDA</strain>
    </source>
</reference>
<feature type="binding site" evidence="18">
    <location>
        <position position="684"/>
    </location>
    <ligand>
        <name>Zn(2+)</name>
        <dbReference type="ChEBI" id="CHEBI:29105"/>
    </ligand>
</feature>
<dbReference type="RefSeq" id="XP_002431806.1">
    <property type="nucleotide sequence ID" value="XM_002431761.1"/>
</dbReference>
<gene>
    <name evidence="22" type="primary">8240416</name>
    <name evidence="21" type="ORF">Phum_PHUM549380</name>
</gene>
<dbReference type="GO" id="GO:0043047">
    <property type="term" value="F:single-stranded telomeric DNA binding"/>
    <property type="evidence" value="ECO:0007669"/>
    <property type="project" value="TreeGrafter"/>
</dbReference>
<dbReference type="GO" id="GO:0070192">
    <property type="term" value="P:chromosome organization involved in meiotic cell cycle"/>
    <property type="evidence" value="ECO:0007669"/>
    <property type="project" value="TreeGrafter"/>
</dbReference>
<comment type="catalytic activity">
    <reaction evidence="17">
        <text>ATP + H2O = ADP + phosphate + H(+)</text>
        <dbReference type="Rhea" id="RHEA:13065"/>
        <dbReference type="ChEBI" id="CHEBI:15377"/>
        <dbReference type="ChEBI" id="CHEBI:15378"/>
        <dbReference type="ChEBI" id="CHEBI:30616"/>
        <dbReference type="ChEBI" id="CHEBI:43474"/>
        <dbReference type="ChEBI" id="CHEBI:456216"/>
    </reaction>
</comment>
<dbReference type="GO" id="GO:0007004">
    <property type="term" value="P:telomere maintenance via telomerase"/>
    <property type="evidence" value="ECO:0007669"/>
    <property type="project" value="TreeGrafter"/>
</dbReference>
<dbReference type="PROSITE" id="PS51131">
    <property type="entry name" value="ZN_HOOK"/>
    <property type="match status" value="1"/>
</dbReference>
<keyword evidence="8" id="KW-0227">DNA damage</keyword>
<evidence type="ECO:0000256" key="1">
    <source>
        <dbReference type="ARBA" id="ARBA00001947"/>
    </source>
</evidence>
<dbReference type="VEuPathDB" id="VectorBase:PHUM549380"/>
<keyword evidence="16" id="KW-0469">Meiosis</keyword>
<evidence type="ECO:0000256" key="8">
    <source>
        <dbReference type="ARBA" id="ARBA00022763"/>
    </source>
</evidence>
<dbReference type="Gene3D" id="3.40.50.300">
    <property type="entry name" value="P-loop containing nucleotide triphosphate hydrolases"/>
    <property type="match status" value="2"/>
</dbReference>
<dbReference type="Pfam" id="PF04423">
    <property type="entry name" value="Rad50_zn_hook"/>
    <property type="match status" value="1"/>
</dbReference>
<dbReference type="KEGG" id="phu:Phum_PHUM549380"/>
<evidence type="ECO:0000256" key="3">
    <source>
        <dbReference type="ARBA" id="ARBA00004286"/>
    </source>
</evidence>
<keyword evidence="6 18" id="KW-0479">Metal-binding</keyword>
<evidence type="ECO:0000256" key="15">
    <source>
        <dbReference type="ARBA" id="ARBA00023242"/>
    </source>
</evidence>
<keyword evidence="11" id="KW-0067">ATP-binding</keyword>
<dbReference type="InterPro" id="IPR004584">
    <property type="entry name" value="Rad50_eukaryotes"/>
</dbReference>
<dbReference type="EMBL" id="AAZO01006676">
    <property type="status" value="NOT_ANNOTATED_CDS"/>
    <property type="molecule type" value="Genomic_DNA"/>
</dbReference>
<keyword evidence="23" id="KW-1185">Reference proteome</keyword>
<dbReference type="GeneID" id="8240416"/>
<dbReference type="Gene3D" id="1.10.287.510">
    <property type="entry name" value="Helix hairpin bin"/>
    <property type="match status" value="1"/>
</dbReference>
<dbReference type="GO" id="GO:0000794">
    <property type="term" value="C:condensed nuclear chromosome"/>
    <property type="evidence" value="ECO:0007669"/>
    <property type="project" value="TreeGrafter"/>
</dbReference>
<evidence type="ECO:0000313" key="23">
    <source>
        <dbReference type="Proteomes" id="UP000009046"/>
    </source>
</evidence>
<feature type="coiled-coil region" evidence="19">
    <location>
        <begin position="892"/>
        <end position="1001"/>
    </location>
</feature>
<keyword evidence="13 19" id="KW-0175">Coiled coil</keyword>
<dbReference type="GO" id="GO:0003691">
    <property type="term" value="F:double-stranded telomeric DNA binding"/>
    <property type="evidence" value="ECO:0007669"/>
    <property type="project" value="TreeGrafter"/>
</dbReference>
<sequence>MATLNKIKICGIRSFGCEEEDMQTVHFQKPLTLILGENGCGKSTIIECLRYVTAQKEPAGKGTFVYDPSLTNRNTVKGFVKLRMWDVKGDVVDLCRQVQATRTKKSLTTKSLDNVITRTDRETKEKVSISNRCADFTFEISRIFGVSRSILENVIFCTQDDSHWPLDTDQKLKEKFDQIFDSDKYNKCVNKVREKRKKLKDVLKSTEIELKYLKENKNIAVEKRRVMEKTKLQVESCKEEIFELNSALVDVENKLKEVNEKELTISKSHANKEMKKAELKGNENILTELKSRIKNFYNGTDEELEKEIKDFNKQLSFKQKEINDEENNVKNYTAEEMSLTNKLMNEQGMLGQLLKEDELNNERIERRNKELVKLASTLEITVDSEIDDNSIQELMNGVNKKIKKEEENFKKTKQWLEEEDQNSQIKIDKIREEYLTTQSEMSAKEKNLKNIKTQREKIKLELYEMDESAGKLKRLESKLSEVNLDIENLEKTTDVETLRENIKKYSNERNKLEDDLSEMEDKVKELQKHSSLATELEVQLELKSNKDSQYRRLINKHEDNLQTILGEVPKSKFKMALQNHFLNARQKVKEVSALRSKKEKELTELEMKRKHLKDKLKAKEEVLRTNEEDIYEICGSDDFDETVSRLQKEIEELQDIKGTLSSSEFMYQRYIRALEKTEPCCPLCHRDFTRESDARSLVEELNSKIRQVPRRLQENKTQLEEKQTKYNKLLTLKSKNDEISSLKDGEIPEIKSELDAVSSSLKKKQKELSDVGNEISSSQADEAICLSLQDDMVLLDELQSERDYMQKQINSLQDRLGNKGIDKNTLKNVQDECDRKRQNLKLARVKADEFQTELNNFNDKIQGKQTLRNSLIEEINKIQGSIGKKTGLIERVQDLEGEEAILIAELEDLKKNSNVRKKNLDELLSERKLEKNKNMEIIERITNKINKLMKDFDEINCQNKIIEDHGKKGISEKIQVVQETMKKFEMEIREIKNKKEDSGKKINNIKKGITNQELVERELNDNLRYRRKTIETENLRKEVEDMEKKFGNANFDGLLREKRNLKSKEDDIGKRKAQIQGRMSEMENQMKMIEKELLGKTLRNIDENYNNENLKFEVIKAIGNDLERYATTMEYAMMTYHKQQMTRVNAFIREYWRKIYQGNDIDYIEIQTDNIESTEKRRNYNYKVVQIKSNVHLEMRNRCSAGQKMLASLIIRLALAETFSSNCGILTLDEPTTNLDRKNIKNLARTLNEVLLAKQNSSKPNFQLIVITHDEEFLQELMELDMVNEYVKVDRNNRCERKKIYWKIPKESFQNVIYLFIYFFFNRKTGEKQK</sequence>
<dbReference type="GO" id="GO:0006302">
    <property type="term" value="P:double-strand break repair"/>
    <property type="evidence" value="ECO:0007669"/>
    <property type="project" value="InterPro"/>
</dbReference>
<evidence type="ECO:0000259" key="20">
    <source>
        <dbReference type="PROSITE" id="PS51131"/>
    </source>
</evidence>
<name>E0W0B2_PEDHC</name>
<comment type="similarity">
    <text evidence="4">Belongs to the SMC family. RAD50 subfamily.</text>
</comment>
<evidence type="ECO:0000256" key="6">
    <source>
        <dbReference type="ARBA" id="ARBA00022723"/>
    </source>
</evidence>
<reference evidence="21" key="1">
    <citation type="submission" date="2007-04" db="EMBL/GenBank/DDBJ databases">
        <title>Annotation of Pediculus humanus corporis strain USDA.</title>
        <authorList>
            <person name="Kirkness E."/>
            <person name="Hannick L."/>
            <person name="Hass B."/>
            <person name="Bruggner R."/>
            <person name="Lawson D."/>
            <person name="Bidwell S."/>
            <person name="Joardar V."/>
            <person name="Caler E."/>
            <person name="Walenz B."/>
            <person name="Inman J."/>
            <person name="Schobel S."/>
            <person name="Galinsky K."/>
            <person name="Amedeo P."/>
            <person name="Strausberg R."/>
        </authorList>
    </citation>
    <scope>NUCLEOTIDE SEQUENCE</scope>
    <source>
        <strain evidence="21">USDA</strain>
    </source>
</reference>
<evidence type="ECO:0000256" key="14">
    <source>
        <dbReference type="ARBA" id="ARBA00023204"/>
    </source>
</evidence>
<keyword evidence="7" id="KW-0547">Nucleotide-binding</keyword>
<dbReference type="GO" id="GO:0046872">
    <property type="term" value="F:metal ion binding"/>
    <property type="evidence" value="ECO:0007669"/>
    <property type="project" value="UniProtKB-UniRule"/>
</dbReference>
<dbReference type="OrthoDB" id="18797at2759"/>
<dbReference type="InterPro" id="IPR013134">
    <property type="entry name" value="Zn_hook_RAD50"/>
</dbReference>
<keyword evidence="5" id="KW-0158">Chromosome</keyword>
<dbReference type="CTD" id="8240416"/>
<dbReference type="InterPro" id="IPR038729">
    <property type="entry name" value="Rad50/SbcC_AAA"/>
</dbReference>
<dbReference type="InterPro" id="IPR027417">
    <property type="entry name" value="P-loop_NTPase"/>
</dbReference>
<keyword evidence="10 18" id="KW-0862">Zinc</keyword>
<dbReference type="Proteomes" id="UP000009046">
    <property type="component" value="Unassembled WGS sequence"/>
</dbReference>
<dbReference type="GO" id="GO:0051880">
    <property type="term" value="F:G-quadruplex DNA binding"/>
    <property type="evidence" value="ECO:0007669"/>
    <property type="project" value="TreeGrafter"/>
</dbReference>
<evidence type="ECO:0000313" key="22">
    <source>
        <dbReference type="EnsemblMetazoa" id="PHUM549380-PA"/>
    </source>
</evidence>
<evidence type="ECO:0000256" key="2">
    <source>
        <dbReference type="ARBA" id="ARBA00004123"/>
    </source>
</evidence>
<feature type="coiled-coil region" evidence="19">
    <location>
        <begin position="588"/>
        <end position="663"/>
    </location>
</feature>
<comment type="cofactor">
    <cofactor evidence="1">
        <name>Zn(2+)</name>
        <dbReference type="ChEBI" id="CHEBI:29105"/>
    </cofactor>
</comment>
<evidence type="ECO:0000256" key="19">
    <source>
        <dbReference type="SAM" id="Coils"/>
    </source>
</evidence>
<keyword evidence="15" id="KW-0539">Nucleus</keyword>
<dbReference type="GO" id="GO:0000722">
    <property type="term" value="P:telomere maintenance via recombination"/>
    <property type="evidence" value="ECO:0007669"/>
    <property type="project" value="TreeGrafter"/>
</dbReference>
<evidence type="ECO:0000256" key="7">
    <source>
        <dbReference type="ARBA" id="ARBA00022741"/>
    </source>
</evidence>
<dbReference type="EMBL" id="DS235858">
    <property type="protein sequence ID" value="EEB19068.1"/>
    <property type="molecule type" value="Genomic_DNA"/>
</dbReference>
<dbReference type="GO" id="GO:0005524">
    <property type="term" value="F:ATP binding"/>
    <property type="evidence" value="ECO:0007669"/>
    <property type="project" value="UniProtKB-KW"/>
</dbReference>
<evidence type="ECO:0000256" key="9">
    <source>
        <dbReference type="ARBA" id="ARBA00022801"/>
    </source>
</evidence>
<dbReference type="PANTHER" id="PTHR18867:SF12">
    <property type="entry name" value="DNA REPAIR PROTEIN RAD50"/>
    <property type="match status" value="1"/>
</dbReference>
<evidence type="ECO:0000256" key="18">
    <source>
        <dbReference type="PROSITE-ProRule" id="PRU00471"/>
    </source>
</evidence>
<organism>
    <name type="scientific">Pediculus humanus subsp. corporis</name>
    <name type="common">Body louse</name>
    <dbReference type="NCBI Taxonomy" id="121224"/>
    <lineage>
        <taxon>Eukaryota</taxon>
        <taxon>Metazoa</taxon>
        <taxon>Ecdysozoa</taxon>
        <taxon>Arthropoda</taxon>
        <taxon>Hexapoda</taxon>
        <taxon>Insecta</taxon>
        <taxon>Pterygota</taxon>
        <taxon>Neoptera</taxon>
        <taxon>Paraneoptera</taxon>
        <taxon>Psocodea</taxon>
        <taxon>Troctomorpha</taxon>
        <taxon>Phthiraptera</taxon>
        <taxon>Anoplura</taxon>
        <taxon>Pediculidae</taxon>
        <taxon>Pediculus</taxon>
    </lineage>
</organism>
<keyword evidence="14" id="KW-0234">DNA repair</keyword>
<evidence type="ECO:0000256" key="10">
    <source>
        <dbReference type="ARBA" id="ARBA00022833"/>
    </source>
</evidence>
<feature type="coiled-coil region" evidence="19">
    <location>
        <begin position="189"/>
        <end position="261"/>
    </location>
</feature>
<feature type="coiled-coil region" evidence="19">
    <location>
        <begin position="301"/>
        <end position="536"/>
    </location>
</feature>
<feature type="coiled-coil region" evidence="19">
    <location>
        <begin position="795"/>
        <end position="860"/>
    </location>
</feature>
<evidence type="ECO:0000256" key="13">
    <source>
        <dbReference type="ARBA" id="ARBA00023054"/>
    </source>
</evidence>
<dbReference type="NCBIfam" id="TIGR00606">
    <property type="entry name" value="rad50"/>
    <property type="match status" value="1"/>
</dbReference>
<dbReference type="Pfam" id="PF13476">
    <property type="entry name" value="AAA_23"/>
    <property type="match status" value="1"/>
</dbReference>
<accession>E0W0B2</accession>
<evidence type="ECO:0000256" key="4">
    <source>
        <dbReference type="ARBA" id="ARBA00009439"/>
    </source>
</evidence>
<reference evidence="22" key="3">
    <citation type="submission" date="2021-02" db="UniProtKB">
        <authorList>
            <consortium name="EnsemblMetazoa"/>
        </authorList>
    </citation>
    <scope>IDENTIFICATION</scope>
    <source>
        <strain evidence="22">USDA</strain>
    </source>
</reference>
<protein>
    <submittedName>
        <fullName evidence="21 22">DNA repair protein RAD50, putative</fullName>
    </submittedName>
</protein>
<dbReference type="HOGENOM" id="CLU_006184_0_0_1"/>
<dbReference type="InParanoid" id="E0W0B2"/>
<dbReference type="FunCoup" id="E0W0B2">
    <property type="interactions" value="2044"/>
</dbReference>
<dbReference type="Pfam" id="PF13558">
    <property type="entry name" value="SbcC_Walker_B"/>
    <property type="match status" value="1"/>
</dbReference>
<feature type="binding site" evidence="18">
    <location>
        <position position="681"/>
    </location>
    <ligand>
        <name>Zn(2+)</name>
        <dbReference type="ChEBI" id="CHEBI:29105"/>
    </ligand>
</feature>
<evidence type="ECO:0000256" key="12">
    <source>
        <dbReference type="ARBA" id="ARBA00022842"/>
    </source>
</evidence>
<dbReference type="eggNOG" id="KOG0962">
    <property type="taxonomic scope" value="Eukaryota"/>
</dbReference>
<evidence type="ECO:0000256" key="11">
    <source>
        <dbReference type="ARBA" id="ARBA00022840"/>
    </source>
</evidence>
<dbReference type="SUPFAM" id="SSF75712">
    <property type="entry name" value="Rad50 coiled-coil Zn hook"/>
    <property type="match status" value="1"/>
</dbReference>
<evidence type="ECO:0000313" key="21">
    <source>
        <dbReference type="EMBL" id="EEB19068.1"/>
    </source>
</evidence>
<evidence type="ECO:0000256" key="16">
    <source>
        <dbReference type="ARBA" id="ARBA00023254"/>
    </source>
</evidence>
<dbReference type="OMA" id="FSDYYYR"/>
<evidence type="ECO:0000256" key="5">
    <source>
        <dbReference type="ARBA" id="ARBA00022454"/>
    </source>
</evidence>
<comment type="subcellular location">
    <subcellularLocation>
        <location evidence="3">Chromosome</location>
    </subcellularLocation>
    <subcellularLocation>
        <location evidence="2">Nucleus</location>
    </subcellularLocation>
</comment>
<dbReference type="PANTHER" id="PTHR18867">
    <property type="entry name" value="RAD50"/>
    <property type="match status" value="1"/>
</dbReference>
<dbReference type="GO" id="GO:0016887">
    <property type="term" value="F:ATP hydrolysis activity"/>
    <property type="evidence" value="ECO:0007669"/>
    <property type="project" value="InterPro"/>
</dbReference>
<dbReference type="EnsemblMetazoa" id="PHUM549380-RA">
    <property type="protein sequence ID" value="PHUM549380-PA"/>
    <property type="gene ID" value="PHUM549380"/>
</dbReference>
<keyword evidence="9" id="KW-0378">Hydrolase</keyword>
<feature type="domain" description="Zinc-hook" evidence="20">
    <location>
        <begin position="636"/>
        <end position="734"/>
    </location>
</feature>
<dbReference type="GO" id="GO:0030870">
    <property type="term" value="C:Mre11 complex"/>
    <property type="evidence" value="ECO:0007669"/>
    <property type="project" value="InterPro"/>
</dbReference>
<proteinExistence type="inferred from homology"/>